<dbReference type="Pfam" id="PF13009">
    <property type="entry name" value="Integrase_2"/>
    <property type="match status" value="1"/>
</dbReference>
<dbReference type="InterPro" id="IPR013762">
    <property type="entry name" value="Integrase-like_cat_sf"/>
</dbReference>
<protein>
    <submittedName>
        <fullName evidence="4">Integrase</fullName>
    </submittedName>
</protein>
<dbReference type="AlphaFoldDB" id="A0A2S9MS67"/>
<keyword evidence="2" id="KW-0175">Coiled coil</keyword>
<dbReference type="SUPFAM" id="SSF56349">
    <property type="entry name" value="DNA breaking-rejoining enzymes"/>
    <property type="match status" value="1"/>
</dbReference>
<feature type="compositionally biased region" description="Basic and acidic residues" evidence="3">
    <location>
        <begin position="23"/>
        <end position="39"/>
    </location>
</feature>
<comment type="caution">
    <text evidence="4">The sequence shown here is derived from an EMBL/GenBank/DDBJ whole genome shotgun (WGS) entry which is preliminary data.</text>
</comment>
<dbReference type="InterPro" id="IPR024965">
    <property type="entry name" value="Putative_integrase"/>
</dbReference>
<feature type="region of interest" description="Disordered" evidence="3">
    <location>
        <begin position="19"/>
        <end position="50"/>
    </location>
</feature>
<dbReference type="Proteomes" id="UP000238982">
    <property type="component" value="Unassembled WGS sequence"/>
</dbReference>
<name>A0A2S9MS67_9BURK</name>
<dbReference type="Gene3D" id="1.10.443.10">
    <property type="entry name" value="Intergrase catalytic core"/>
    <property type="match status" value="1"/>
</dbReference>
<reference evidence="4 5" key="1">
    <citation type="submission" date="2018-03" db="EMBL/GenBank/DDBJ databases">
        <authorList>
            <person name="Keele B.F."/>
        </authorList>
    </citation>
    <scope>NUCLEOTIDE SEQUENCE [LARGE SCALE GENOMIC DNA]</scope>
    <source>
        <strain evidence="4 5">AU19729</strain>
    </source>
</reference>
<dbReference type="GO" id="GO:0003677">
    <property type="term" value="F:DNA binding"/>
    <property type="evidence" value="ECO:0007669"/>
    <property type="project" value="InterPro"/>
</dbReference>
<dbReference type="InterPro" id="IPR011010">
    <property type="entry name" value="DNA_brk_join_enz"/>
</dbReference>
<dbReference type="GO" id="GO:0006310">
    <property type="term" value="P:DNA recombination"/>
    <property type="evidence" value="ECO:0007669"/>
    <property type="project" value="UniProtKB-KW"/>
</dbReference>
<gene>
    <name evidence="4" type="ORF">C6Q15_10835</name>
</gene>
<feature type="region of interest" description="Disordered" evidence="3">
    <location>
        <begin position="637"/>
        <end position="659"/>
    </location>
</feature>
<keyword evidence="1" id="KW-0233">DNA recombination</keyword>
<evidence type="ECO:0000256" key="2">
    <source>
        <dbReference type="SAM" id="Coils"/>
    </source>
</evidence>
<evidence type="ECO:0000313" key="4">
    <source>
        <dbReference type="EMBL" id="PRF61640.1"/>
    </source>
</evidence>
<dbReference type="EMBL" id="PVGH01000049">
    <property type="protein sequence ID" value="PRF61640.1"/>
    <property type="molecule type" value="Genomic_DNA"/>
</dbReference>
<accession>A0A2S9MS67</accession>
<evidence type="ECO:0000313" key="5">
    <source>
        <dbReference type="Proteomes" id="UP000238982"/>
    </source>
</evidence>
<dbReference type="GO" id="GO:0015074">
    <property type="term" value="P:DNA integration"/>
    <property type="evidence" value="ECO:0007669"/>
    <property type="project" value="InterPro"/>
</dbReference>
<feature type="coiled-coil region" evidence="2">
    <location>
        <begin position="720"/>
        <end position="747"/>
    </location>
</feature>
<evidence type="ECO:0000256" key="1">
    <source>
        <dbReference type="ARBA" id="ARBA00023172"/>
    </source>
</evidence>
<organism evidence="4 5">
    <name type="scientific">Burkholderia multivorans</name>
    <dbReference type="NCBI Taxonomy" id="87883"/>
    <lineage>
        <taxon>Bacteria</taxon>
        <taxon>Pseudomonadati</taxon>
        <taxon>Pseudomonadota</taxon>
        <taxon>Betaproteobacteria</taxon>
        <taxon>Burkholderiales</taxon>
        <taxon>Burkholderiaceae</taxon>
        <taxon>Burkholderia</taxon>
        <taxon>Burkholderia cepacia complex</taxon>
    </lineage>
</organism>
<proteinExistence type="predicted"/>
<sequence length="914" mass="103308">MITITEIRTFANIAQLVKNPKPPAEKPKSKAAVAREKRATKGKRRRSDTNLAWVTTEHPELVEWCELGVQWLKGKESGLAHALSGVNVFIDYLVKHNLPANPAEFLLSRTEVPDLYETIWGKKRTHSKVLLHNVVHFFLEWVLVQPQFCEEDDYGRLQTSPAFRNPIPHLTRSGLPRHMESVRGTLPYGYIEELRTMIAEGPNFCDWKWAQRALGKTKAQIVKDLAGQRSMDDDASVNDDMIAPIWFEVDRRLIDEADADCVWRVRNRVVKGGNRQGRMRKTETIYEMWSPVRWVALLVKLQLPLRTFQIRMLDSGEADTWRWQDGEWAMNKSHLVIGTESRPYANGVFLRPTELVDGDAKVLLHINTNKTADIGKEGNQKGYNVPWLVGGPLHQDPFYWLEKLRRWQEKYNPLSELTRWEELDTRHFPVKSDVQLAAYPHTAFLFRTPETVDHPHLPLTITVLDRPWFLCLQRLEQRLEARGEILRGGRPIRLLPEDEPGKVNDTTTLFSLHSLRVSLITALALDGEVPLAILQKIAGHSRLVMTLYYTKPGAQQARQAIQAGVQRLNESAGDTIIDWLANTEYTQLVKDVIANSPESFAAAIPELVQMRSPAGWMVMVDGLCLVGGNNSEVDAPGCHNGGPNIGNETSPRYAPTPGGARNCPRCRWFITRPYFLPQLAARWNNVMYHCTEAKRQVILAEERFRVLDDSRAEALAADQVFDKQQQYKEAERQRQQAINKFDDLTMTVAAVTKLMERCRRAMNNGDGTALVANGSYGEFEYVIEEADSELLQLSGVCEGSILYPDLEPGKAVLRQSQLLDAALMRDDMPPAFLMLTEEEQKLAASAAMRHLAEQMNPQNPALGRYQVISLIDAGNSLRQRLGPAVDEALKLASAEAAPRYIIPRRALPEAVAAA</sequence>
<evidence type="ECO:0000256" key="3">
    <source>
        <dbReference type="SAM" id="MobiDB-lite"/>
    </source>
</evidence>